<sequence length="717" mass="75686">MTPLTEGDDGPTVARGPRRACAFLPSPRLRAAGLPAELTGERRRRLLRDIEAAIDALNWMRGSACRPIPRRISAATERSNLVLQVDVRQRAVQAAARWSDVNSAGSERGFLARHLQGRSGHAPSPPCSVGSYEYSKASLPGDLRDAPAFAREPACVLGACSVAEPPGVSLLSGEGLAGGLPLHLGVGDAAGCFRGVRLTKTSGGDVRRYFRRPPLAARHAGIGELDGVGLGPGEKVWLMCASLPQAGRCACVDNASALSFDGGLARQALGEAQRNFDHDALRCHVVAALARLGLLGWHLGGDSRDARPGIRRIGLTRQGARGLLRLRQAAGCRSRGDARPRRLLLVALIGAMVFVEADCEQPWTLRVYASEASLRGFGMSQPLWEVEDAAAAGRLPELNRHLLGGTRGAGIEVDPESGEAERGVAGRPARLDRKAREILEAARWKRIGVFPEVPSGLLTRDCWRAILADRWPHPDDILRLEARAVVKALLDCLGGQADDRGGPGSSSRPGAGAGPERSLAGALGGGDPEGPAGRRAREGAEAAGAKESDDSSDREERAAAAARRRTPGQRGKGRVRQALAALMDGGPLSARQAPLEARVLELEPTSALGDPGQLDAARVAFANREFDAGAVPGVTIALAVFPAAGARRGVDLGGGGLRGKAGESDDSTPLGSRRFSWMDSVYRRRAGASADRAEGLRAQGQVMRRGRWQAKSARRCE</sequence>
<accession>A0ABN9S8L3</accession>
<organism evidence="2 3">
    <name type="scientific">Prorocentrum cordatum</name>
    <dbReference type="NCBI Taxonomy" id="2364126"/>
    <lineage>
        <taxon>Eukaryota</taxon>
        <taxon>Sar</taxon>
        <taxon>Alveolata</taxon>
        <taxon>Dinophyceae</taxon>
        <taxon>Prorocentrales</taxon>
        <taxon>Prorocentraceae</taxon>
        <taxon>Prorocentrum</taxon>
    </lineage>
</organism>
<gene>
    <name evidence="2" type="ORF">PCOR1329_LOCUS27499</name>
</gene>
<dbReference type="Proteomes" id="UP001189429">
    <property type="component" value="Unassembled WGS sequence"/>
</dbReference>
<comment type="caution">
    <text evidence="2">The sequence shown here is derived from an EMBL/GenBank/DDBJ whole genome shotgun (WGS) entry which is preliminary data.</text>
</comment>
<feature type="compositionally biased region" description="Basic residues" evidence="1">
    <location>
        <begin position="562"/>
        <end position="574"/>
    </location>
</feature>
<feature type="compositionally biased region" description="Basic and acidic residues" evidence="1">
    <location>
        <begin position="535"/>
        <end position="558"/>
    </location>
</feature>
<evidence type="ECO:0000256" key="1">
    <source>
        <dbReference type="SAM" id="MobiDB-lite"/>
    </source>
</evidence>
<feature type="region of interest" description="Disordered" evidence="1">
    <location>
        <begin position="654"/>
        <end position="673"/>
    </location>
</feature>
<keyword evidence="3" id="KW-1185">Reference proteome</keyword>
<feature type="region of interest" description="Disordered" evidence="1">
    <location>
        <begin position="685"/>
        <end position="717"/>
    </location>
</feature>
<feature type="region of interest" description="Disordered" evidence="1">
    <location>
        <begin position="495"/>
        <end position="574"/>
    </location>
</feature>
<protein>
    <submittedName>
        <fullName evidence="2">Uncharacterized protein</fullName>
    </submittedName>
</protein>
<dbReference type="EMBL" id="CAUYUJ010009990">
    <property type="protein sequence ID" value="CAK0828217.1"/>
    <property type="molecule type" value="Genomic_DNA"/>
</dbReference>
<evidence type="ECO:0000313" key="3">
    <source>
        <dbReference type="Proteomes" id="UP001189429"/>
    </source>
</evidence>
<proteinExistence type="predicted"/>
<evidence type="ECO:0000313" key="2">
    <source>
        <dbReference type="EMBL" id="CAK0828217.1"/>
    </source>
</evidence>
<name>A0ABN9S8L3_9DINO</name>
<reference evidence="2" key="1">
    <citation type="submission" date="2023-10" db="EMBL/GenBank/DDBJ databases">
        <authorList>
            <person name="Chen Y."/>
            <person name="Shah S."/>
            <person name="Dougan E. K."/>
            <person name="Thang M."/>
            <person name="Chan C."/>
        </authorList>
    </citation>
    <scope>NUCLEOTIDE SEQUENCE [LARGE SCALE GENOMIC DNA]</scope>
</reference>